<gene>
    <name evidence="6" type="primary">ORF121764</name>
</gene>
<dbReference type="CDD" id="cd00590">
    <property type="entry name" value="RRM_SF"/>
    <property type="match status" value="1"/>
</dbReference>
<feature type="compositionally biased region" description="Basic residues" evidence="3">
    <location>
        <begin position="217"/>
        <end position="232"/>
    </location>
</feature>
<organism evidence="6">
    <name type="scientific">Arion vulgaris</name>
    <dbReference type="NCBI Taxonomy" id="1028688"/>
    <lineage>
        <taxon>Eukaryota</taxon>
        <taxon>Metazoa</taxon>
        <taxon>Spiralia</taxon>
        <taxon>Lophotrochozoa</taxon>
        <taxon>Mollusca</taxon>
        <taxon>Gastropoda</taxon>
        <taxon>Heterobranchia</taxon>
        <taxon>Euthyneura</taxon>
        <taxon>Panpulmonata</taxon>
        <taxon>Eupulmonata</taxon>
        <taxon>Stylommatophora</taxon>
        <taxon>Helicina</taxon>
        <taxon>Arionoidea</taxon>
        <taxon>Arionidae</taxon>
        <taxon>Arion</taxon>
    </lineage>
</organism>
<dbReference type="PROSITE" id="PS50158">
    <property type="entry name" value="ZF_CCHC"/>
    <property type="match status" value="1"/>
</dbReference>
<dbReference type="AlphaFoldDB" id="A0A0B7AHY8"/>
<dbReference type="InterPro" id="IPR035979">
    <property type="entry name" value="RBD_domain_sf"/>
</dbReference>
<evidence type="ECO:0000259" key="5">
    <source>
        <dbReference type="PROSITE" id="PS50158"/>
    </source>
</evidence>
<name>A0A0B7AHY8_9EUPU</name>
<dbReference type="PANTHER" id="PTHR48038">
    <property type="entry name" value="RIBONUCLEOPROTEIN RB97D"/>
    <property type="match status" value="1"/>
</dbReference>
<feature type="compositionally biased region" description="Basic and acidic residues" evidence="3">
    <location>
        <begin position="250"/>
        <end position="277"/>
    </location>
</feature>
<dbReference type="Pfam" id="PF00076">
    <property type="entry name" value="RRM_1"/>
    <property type="match status" value="1"/>
</dbReference>
<evidence type="ECO:0000313" key="6">
    <source>
        <dbReference type="EMBL" id="CEK80609.1"/>
    </source>
</evidence>
<dbReference type="EMBL" id="HACG01033744">
    <property type="protein sequence ID" value="CEK80609.1"/>
    <property type="molecule type" value="Transcribed_RNA"/>
</dbReference>
<reference evidence="6" key="1">
    <citation type="submission" date="2014-12" db="EMBL/GenBank/DDBJ databases">
        <title>Insight into the proteome of Arion vulgaris.</title>
        <authorList>
            <person name="Aradska J."/>
            <person name="Bulat T."/>
            <person name="Smidak R."/>
            <person name="Sarate P."/>
            <person name="Gangsoo J."/>
            <person name="Sialana F."/>
            <person name="Bilban M."/>
            <person name="Lubec G."/>
        </authorList>
    </citation>
    <scope>NUCLEOTIDE SEQUENCE</scope>
    <source>
        <tissue evidence="6">Skin</tissue>
    </source>
</reference>
<keyword evidence="1" id="KW-0863">Zinc-finger</keyword>
<feature type="compositionally biased region" description="Basic residues" evidence="3">
    <location>
        <begin position="179"/>
        <end position="190"/>
    </location>
</feature>
<dbReference type="InterPro" id="IPR012677">
    <property type="entry name" value="Nucleotide-bd_a/b_plait_sf"/>
</dbReference>
<feature type="compositionally biased region" description="Basic residues" evidence="3">
    <location>
        <begin position="130"/>
        <end position="162"/>
    </location>
</feature>
<dbReference type="SMART" id="SM00343">
    <property type="entry name" value="ZnF_C2HC"/>
    <property type="match status" value="1"/>
</dbReference>
<dbReference type="PROSITE" id="PS50102">
    <property type="entry name" value="RRM"/>
    <property type="match status" value="1"/>
</dbReference>
<evidence type="ECO:0000259" key="4">
    <source>
        <dbReference type="PROSITE" id="PS50102"/>
    </source>
</evidence>
<dbReference type="InterPro" id="IPR001878">
    <property type="entry name" value="Znf_CCHC"/>
</dbReference>
<keyword evidence="1" id="KW-0862">Zinc</keyword>
<dbReference type="Gene3D" id="4.10.60.10">
    <property type="entry name" value="Zinc finger, CCHC-type"/>
    <property type="match status" value="1"/>
</dbReference>
<evidence type="ECO:0008006" key="7">
    <source>
        <dbReference type="Google" id="ProtNLM"/>
    </source>
</evidence>
<keyword evidence="2" id="KW-0694">RNA-binding</keyword>
<accession>A0A0B7AHY8</accession>
<dbReference type="SMART" id="SM00360">
    <property type="entry name" value="RRM"/>
    <property type="match status" value="1"/>
</dbReference>
<dbReference type="GO" id="GO:0003723">
    <property type="term" value="F:RNA binding"/>
    <property type="evidence" value="ECO:0007669"/>
    <property type="project" value="UniProtKB-UniRule"/>
</dbReference>
<dbReference type="Pfam" id="PF00098">
    <property type="entry name" value="zf-CCHC"/>
    <property type="match status" value="1"/>
</dbReference>
<sequence length="277" mass="32080">SIYVGRLPKSTRAKDLEELFESYGRLMRCDIKYGSEMAYAFIDFEDRREAEDCVKYEHGRELDGQAITVEWAKGGKDKRLGYSQGYDECFRCRRPGHWARECPEMMWGRQRGGGGGGFRGGGGGGGGGGGRRRSPSPRRRRSRSRDRKRRSHSRSHDRRRRSKSNERRRSRSHSDDKKRSRSRSGSRRSRSQSNDRKKDKRYKSGSRNRSRSESRSRSRSRSKSRSRSRSKSTQRQAEKITEQRANGDGPKQDRVPDGDRDYGQEDANRRSRSGSKE</sequence>
<feature type="compositionally biased region" description="Basic and acidic residues" evidence="3">
    <location>
        <begin position="163"/>
        <end position="178"/>
    </location>
</feature>
<feature type="compositionally biased region" description="Basic residues" evidence="3">
    <location>
        <begin position="198"/>
        <end position="209"/>
    </location>
</feature>
<protein>
    <recommendedName>
        <fullName evidence="7">Serine/arginine-rich splicing factor 4</fullName>
    </recommendedName>
</protein>
<dbReference type="GO" id="GO:0008270">
    <property type="term" value="F:zinc ion binding"/>
    <property type="evidence" value="ECO:0007669"/>
    <property type="project" value="UniProtKB-KW"/>
</dbReference>
<proteinExistence type="predicted"/>
<feature type="region of interest" description="Disordered" evidence="3">
    <location>
        <begin position="110"/>
        <end position="277"/>
    </location>
</feature>
<dbReference type="Gene3D" id="3.30.70.330">
    <property type="match status" value="1"/>
</dbReference>
<keyword evidence="1" id="KW-0479">Metal-binding</keyword>
<dbReference type="SUPFAM" id="SSF54928">
    <property type="entry name" value="RNA-binding domain, RBD"/>
    <property type="match status" value="1"/>
</dbReference>
<dbReference type="InterPro" id="IPR000504">
    <property type="entry name" value="RRM_dom"/>
</dbReference>
<feature type="compositionally biased region" description="Gly residues" evidence="3">
    <location>
        <begin position="110"/>
        <end position="129"/>
    </location>
</feature>
<evidence type="ECO:0000256" key="3">
    <source>
        <dbReference type="SAM" id="MobiDB-lite"/>
    </source>
</evidence>
<evidence type="ECO:0000256" key="2">
    <source>
        <dbReference type="PROSITE-ProRule" id="PRU00176"/>
    </source>
</evidence>
<feature type="domain" description="CCHC-type" evidence="5">
    <location>
        <begin position="89"/>
        <end position="104"/>
    </location>
</feature>
<feature type="non-terminal residue" evidence="6">
    <location>
        <position position="1"/>
    </location>
</feature>
<feature type="domain" description="RRM" evidence="4">
    <location>
        <begin position="1"/>
        <end position="74"/>
    </location>
</feature>
<dbReference type="PANTHER" id="PTHR48038:SF1">
    <property type="entry name" value="RIBONUCLEOPROTEIN RB97D"/>
    <property type="match status" value="1"/>
</dbReference>
<evidence type="ECO:0000256" key="1">
    <source>
        <dbReference type="PROSITE-ProRule" id="PRU00047"/>
    </source>
</evidence>